<dbReference type="AlphaFoldDB" id="A0A9X1JTJ3"/>
<accession>A0A9X1JTJ3</accession>
<name>A0A9X1JTJ3_9FLAO</name>
<organism evidence="2 3">
    <name type="scientific">Winogradskyella luteola</name>
    <dbReference type="NCBI Taxonomy" id="2828330"/>
    <lineage>
        <taxon>Bacteria</taxon>
        <taxon>Pseudomonadati</taxon>
        <taxon>Bacteroidota</taxon>
        <taxon>Flavobacteriia</taxon>
        <taxon>Flavobacteriales</taxon>
        <taxon>Flavobacteriaceae</taxon>
        <taxon>Winogradskyella</taxon>
    </lineage>
</organism>
<evidence type="ECO:0000313" key="2">
    <source>
        <dbReference type="EMBL" id="MBV7270682.1"/>
    </source>
</evidence>
<gene>
    <name evidence="2" type="ORF">KCG49_15950</name>
</gene>
<sequence>MKKQISVIGCGWLGFPLAKKLIEEGCTIKGSTTSKDKLEKLKKASVDAYIVTLNENGISGDYTECLAKSETVIINIPPGLRKHPSKNHIVELKHLVSAIENQSIKNVLYISSTSVFKDEVHCPIIGENTAPNATSNSAKQLIAIEQMLQANTNFKTTILRFGGLFDAERHPAKFLSGRKNISNPNAPINLIHKEDCIAIISGLIKQNIWNISLNAAHPQHMNKQSYYTTYSKRYNLPLPSFNFTEKSKGKQVDSSKLVQLLKYSFKQAP</sequence>
<evidence type="ECO:0000259" key="1">
    <source>
        <dbReference type="Pfam" id="PF03446"/>
    </source>
</evidence>
<comment type="caution">
    <text evidence="2">The sequence shown here is derived from an EMBL/GenBank/DDBJ whole genome shotgun (WGS) entry which is preliminary data.</text>
</comment>
<dbReference type="RefSeq" id="WP_218547935.1">
    <property type="nucleotide sequence ID" value="NZ_JAGSPD010000022.1"/>
</dbReference>
<evidence type="ECO:0000313" key="3">
    <source>
        <dbReference type="Proteomes" id="UP001138894"/>
    </source>
</evidence>
<keyword evidence="3" id="KW-1185">Reference proteome</keyword>
<proteinExistence type="predicted"/>
<reference evidence="2" key="1">
    <citation type="submission" date="2021-04" db="EMBL/GenBank/DDBJ databases">
        <authorList>
            <person name="Pira H."/>
            <person name="Risdian C."/>
            <person name="Wink J."/>
        </authorList>
    </citation>
    <scope>NUCLEOTIDE SEQUENCE</scope>
    <source>
        <strain evidence="2">WHY3</strain>
    </source>
</reference>
<dbReference type="EMBL" id="JAGSPD010000022">
    <property type="protein sequence ID" value="MBV7270682.1"/>
    <property type="molecule type" value="Genomic_DNA"/>
</dbReference>
<feature type="domain" description="6-phosphogluconate dehydrogenase NADP-binding" evidence="1">
    <location>
        <begin position="4"/>
        <end position="75"/>
    </location>
</feature>
<dbReference type="InterPro" id="IPR051783">
    <property type="entry name" value="NAD(P)-dependent_oxidoreduct"/>
</dbReference>
<dbReference type="InterPro" id="IPR006115">
    <property type="entry name" value="6PGDH_NADP-bd"/>
</dbReference>
<dbReference type="GO" id="GO:0004029">
    <property type="term" value="F:aldehyde dehydrogenase (NAD+) activity"/>
    <property type="evidence" value="ECO:0007669"/>
    <property type="project" value="TreeGrafter"/>
</dbReference>
<dbReference type="PANTHER" id="PTHR48079">
    <property type="entry name" value="PROTEIN YEEZ"/>
    <property type="match status" value="1"/>
</dbReference>
<dbReference type="Pfam" id="PF03446">
    <property type="entry name" value="NAD_binding_2"/>
    <property type="match status" value="1"/>
</dbReference>
<dbReference type="Proteomes" id="UP001138894">
    <property type="component" value="Unassembled WGS sequence"/>
</dbReference>
<dbReference type="GO" id="GO:0005737">
    <property type="term" value="C:cytoplasm"/>
    <property type="evidence" value="ECO:0007669"/>
    <property type="project" value="TreeGrafter"/>
</dbReference>
<dbReference type="PANTHER" id="PTHR48079:SF6">
    <property type="entry name" value="NAD(P)-BINDING DOMAIN-CONTAINING PROTEIN-RELATED"/>
    <property type="match status" value="1"/>
</dbReference>
<protein>
    <submittedName>
        <fullName evidence="2">NAD(P)H-binding protein</fullName>
    </submittedName>
</protein>